<dbReference type="GO" id="GO:0016020">
    <property type="term" value="C:membrane"/>
    <property type="evidence" value="ECO:0007669"/>
    <property type="project" value="UniProtKB-SubCell"/>
</dbReference>
<evidence type="ECO:0000256" key="1">
    <source>
        <dbReference type="ARBA" id="ARBA00004141"/>
    </source>
</evidence>
<gene>
    <name evidence="7" type="ORF">COT50_01065</name>
</gene>
<feature type="transmembrane region" description="Helical" evidence="5">
    <location>
        <begin position="336"/>
        <end position="362"/>
    </location>
</feature>
<dbReference type="Pfam" id="PF04932">
    <property type="entry name" value="Wzy_C"/>
    <property type="match status" value="1"/>
</dbReference>
<keyword evidence="2 5" id="KW-0812">Transmembrane</keyword>
<dbReference type="EMBL" id="PEYU01000018">
    <property type="protein sequence ID" value="PIS22595.1"/>
    <property type="molecule type" value="Genomic_DNA"/>
</dbReference>
<dbReference type="AlphaFoldDB" id="A0A2H0XCR0"/>
<feature type="domain" description="O-antigen ligase-related" evidence="6">
    <location>
        <begin position="216"/>
        <end position="352"/>
    </location>
</feature>
<sequence>MHQDKLARLLFPLFALCLFSLSLGQFSVIYKFNEGSIYLFDILIAVFDFIGILYLLAMKKVIKIPLPIFFLIAFCALGAISLIFTPLNLEPTEFLTSASYLMRFFSYVLFALVTWNLVKLRIFQVDKIHLIIIFTGLVLFVIGLFQLAVLPDLETLDPLLGWDPHKNRMASTFFDPNFLGMYFTICLAVSTGMRSVIARTGATKQSLFGRRLYPLSSLIFLAGIFLTFSRSAWLATSVLLFFTLLRKKLLLLVSLAIVLLAIFAVPRVQTRISGITDPQDSASFRLISWQNTWEIAKDNWVFGVGYNAFRYAQKEYGFLNDSSLIARSGAGSDSSLLLVLATTGVFGLIFFAGFFIVVLMRTVKTRDVITVGLISALTIDSLFINSLFYPQIIIVALVVLTCNSRTYSAK</sequence>
<reference evidence="8" key="1">
    <citation type="submission" date="2017-09" db="EMBL/GenBank/DDBJ databases">
        <title>Depth-based differentiation of microbial function through sediment-hosted aquifers and enrichment of novel symbionts in the deep terrestrial subsurface.</title>
        <authorList>
            <person name="Probst A.J."/>
            <person name="Ladd B."/>
            <person name="Jarett J.K."/>
            <person name="Geller-Mcgrath D.E."/>
            <person name="Sieber C.M.K."/>
            <person name="Emerson J.B."/>
            <person name="Anantharaman K."/>
            <person name="Thomas B.C."/>
            <person name="Malmstrom R."/>
            <person name="Stieglmeier M."/>
            <person name="Klingl A."/>
            <person name="Woyke T."/>
            <person name="Ryan C.M."/>
            <person name="Banfield J.F."/>
        </authorList>
    </citation>
    <scope>NUCLEOTIDE SEQUENCE [LARGE SCALE GENOMIC DNA]</scope>
</reference>
<dbReference type="InterPro" id="IPR007016">
    <property type="entry name" value="O-antigen_ligase-rel_domated"/>
</dbReference>
<feature type="transmembrane region" description="Helical" evidence="5">
    <location>
        <begin position="100"/>
        <end position="118"/>
    </location>
</feature>
<organism evidence="7 8">
    <name type="scientific">candidate division WWE3 bacterium CG08_land_8_20_14_0_20_41_10</name>
    <dbReference type="NCBI Taxonomy" id="1975085"/>
    <lineage>
        <taxon>Bacteria</taxon>
        <taxon>Katanobacteria</taxon>
    </lineage>
</organism>
<feature type="transmembrane region" description="Helical" evidence="5">
    <location>
        <begin position="68"/>
        <end position="88"/>
    </location>
</feature>
<evidence type="ECO:0000256" key="3">
    <source>
        <dbReference type="ARBA" id="ARBA00022989"/>
    </source>
</evidence>
<evidence type="ECO:0000313" key="7">
    <source>
        <dbReference type="EMBL" id="PIS22595.1"/>
    </source>
</evidence>
<comment type="caution">
    <text evidence="7">The sequence shown here is derived from an EMBL/GenBank/DDBJ whole genome shotgun (WGS) entry which is preliminary data.</text>
</comment>
<accession>A0A2H0XCR0</accession>
<evidence type="ECO:0000259" key="6">
    <source>
        <dbReference type="Pfam" id="PF04932"/>
    </source>
</evidence>
<feature type="transmembrane region" description="Helical" evidence="5">
    <location>
        <begin position="36"/>
        <end position="56"/>
    </location>
</feature>
<dbReference type="InterPro" id="IPR051533">
    <property type="entry name" value="WaaL-like"/>
</dbReference>
<dbReference type="PANTHER" id="PTHR37422:SF23">
    <property type="entry name" value="TEICHURONIC ACID BIOSYNTHESIS PROTEIN TUAE"/>
    <property type="match status" value="1"/>
</dbReference>
<feature type="transmembrane region" description="Helical" evidence="5">
    <location>
        <begin position="382"/>
        <end position="402"/>
    </location>
</feature>
<feature type="transmembrane region" description="Helical" evidence="5">
    <location>
        <begin position="130"/>
        <end position="150"/>
    </location>
</feature>
<protein>
    <recommendedName>
        <fullName evidence="6">O-antigen ligase-related domain-containing protein</fullName>
    </recommendedName>
</protein>
<dbReference type="PANTHER" id="PTHR37422">
    <property type="entry name" value="TEICHURONIC ACID BIOSYNTHESIS PROTEIN TUAE"/>
    <property type="match status" value="1"/>
</dbReference>
<evidence type="ECO:0000256" key="2">
    <source>
        <dbReference type="ARBA" id="ARBA00022692"/>
    </source>
</evidence>
<name>A0A2H0XCR0_UNCKA</name>
<proteinExistence type="predicted"/>
<evidence type="ECO:0000256" key="4">
    <source>
        <dbReference type="ARBA" id="ARBA00023136"/>
    </source>
</evidence>
<keyword evidence="4 5" id="KW-0472">Membrane</keyword>
<feature type="transmembrane region" description="Helical" evidence="5">
    <location>
        <begin position="178"/>
        <end position="197"/>
    </location>
</feature>
<keyword evidence="3 5" id="KW-1133">Transmembrane helix</keyword>
<evidence type="ECO:0000256" key="5">
    <source>
        <dbReference type="SAM" id="Phobius"/>
    </source>
</evidence>
<feature type="transmembrane region" description="Helical" evidence="5">
    <location>
        <begin position="218"/>
        <end position="243"/>
    </location>
</feature>
<evidence type="ECO:0000313" key="8">
    <source>
        <dbReference type="Proteomes" id="UP000231252"/>
    </source>
</evidence>
<comment type="subcellular location">
    <subcellularLocation>
        <location evidence="1">Membrane</location>
        <topology evidence="1">Multi-pass membrane protein</topology>
    </subcellularLocation>
</comment>
<feature type="transmembrane region" description="Helical" evidence="5">
    <location>
        <begin position="249"/>
        <end position="265"/>
    </location>
</feature>
<dbReference type="Proteomes" id="UP000231252">
    <property type="component" value="Unassembled WGS sequence"/>
</dbReference>